<dbReference type="Pfam" id="PF00232">
    <property type="entry name" value="Glyco_hydro_1"/>
    <property type="match status" value="1"/>
</dbReference>
<dbReference type="PROSITE" id="PS00653">
    <property type="entry name" value="GLYCOSYL_HYDROL_F1_2"/>
    <property type="match status" value="1"/>
</dbReference>
<dbReference type="EC" id="3.2.1.21" evidence="3 10"/>
<evidence type="ECO:0000256" key="9">
    <source>
        <dbReference type="PROSITE-ProRule" id="PRU10055"/>
    </source>
</evidence>
<evidence type="ECO:0000256" key="8">
    <source>
        <dbReference type="ARBA" id="ARBA00023326"/>
    </source>
</evidence>
<keyword evidence="12" id="KW-1185">Reference proteome</keyword>
<dbReference type="Proteomes" id="UP001501436">
    <property type="component" value="Unassembled WGS sequence"/>
</dbReference>
<dbReference type="EMBL" id="BAABJI010000002">
    <property type="protein sequence ID" value="GAA4914231.1"/>
    <property type="molecule type" value="Genomic_DNA"/>
</dbReference>
<reference evidence="12" key="1">
    <citation type="journal article" date="2019" name="Int. J. Syst. Evol. Microbiol.">
        <title>The Global Catalogue of Microorganisms (GCM) 10K type strain sequencing project: providing services to taxonomists for standard genome sequencing and annotation.</title>
        <authorList>
            <consortium name="The Broad Institute Genomics Platform"/>
            <consortium name="The Broad Institute Genome Sequencing Center for Infectious Disease"/>
            <person name="Wu L."/>
            <person name="Ma J."/>
        </authorList>
    </citation>
    <scope>NUCLEOTIDE SEQUENCE [LARGE SCALE GENOMIC DNA]</scope>
    <source>
        <strain evidence="12">JCM 18283</strain>
    </source>
</reference>
<evidence type="ECO:0000256" key="10">
    <source>
        <dbReference type="RuleBase" id="RU361175"/>
    </source>
</evidence>
<sequence length="454" mass="51933">MEASIKSNQLLRRSFGNYFKWGVSTAAFQTEGSCSADGKGESIWDKFTTRKGKILNGDNAHTACDFYSSYKQDIDLVKQLNIPNFRFSIAWTRILPNGTGTINQQGIDHYNQVINYCLHVGVEPWVTLYHWDLPQALEDKGGWTNREVVDWFSAYVNICAENFGDRVKYWMVMNEPAVFTGAGYFLGIHAPGRTGLGNFLPAIHHAVLAIVAGAKIVREKCKEAIIGTTFSCSHIEPYSAHPRNISAAKRADALINRLFIEPILGLGYPMDDLPVLKKLRKYFHPGDEDSMSFDFDFIGIQNYTREIVKYSFFTPYISARLVKAENRGVPLTDMRWEVYPPAIYEVIKKFNAYKNIRKLIITENGAAFPDKVEQEAVHDVKRVDYLQTHLQQVLRAKNEGLKVDGYFVWTLTDNFEWAEGYHPRFGLIHIDFETQKRTVKDSGKWYAKFLNDTV</sequence>
<comment type="similarity">
    <text evidence="2 10">Belongs to the glycosyl hydrolase 1 family.</text>
</comment>
<feature type="active site" description="Nucleophile" evidence="9">
    <location>
        <position position="363"/>
    </location>
</feature>
<accession>A0ABP9FRD5</accession>
<comment type="catalytic activity">
    <reaction evidence="1 10">
        <text>Hydrolysis of terminal, non-reducing beta-D-glucosyl residues with release of beta-D-glucose.</text>
        <dbReference type="EC" id="3.2.1.21"/>
    </reaction>
</comment>
<dbReference type="InterPro" id="IPR018120">
    <property type="entry name" value="Glyco_hydro_1_AS"/>
</dbReference>
<keyword evidence="8" id="KW-0624">Polysaccharide degradation</keyword>
<dbReference type="InterPro" id="IPR033132">
    <property type="entry name" value="GH_1_N_CS"/>
</dbReference>
<proteinExistence type="inferred from homology"/>
<dbReference type="InterPro" id="IPR017736">
    <property type="entry name" value="Glyco_hydro_1_beta-glucosidase"/>
</dbReference>
<name>A0ABP9FRD5_9SPHI</name>
<dbReference type="InterPro" id="IPR017853">
    <property type="entry name" value="GH"/>
</dbReference>
<organism evidence="11 12">
    <name type="scientific">Mucilaginibacter defluvii</name>
    <dbReference type="NCBI Taxonomy" id="1196019"/>
    <lineage>
        <taxon>Bacteria</taxon>
        <taxon>Pseudomonadati</taxon>
        <taxon>Bacteroidota</taxon>
        <taxon>Sphingobacteriia</taxon>
        <taxon>Sphingobacteriales</taxon>
        <taxon>Sphingobacteriaceae</taxon>
        <taxon>Mucilaginibacter</taxon>
    </lineage>
</organism>
<dbReference type="NCBIfam" id="TIGR03356">
    <property type="entry name" value="BGL"/>
    <property type="match status" value="1"/>
</dbReference>
<evidence type="ECO:0000256" key="3">
    <source>
        <dbReference type="ARBA" id="ARBA00012744"/>
    </source>
</evidence>
<evidence type="ECO:0000256" key="7">
    <source>
        <dbReference type="ARBA" id="ARBA00023295"/>
    </source>
</evidence>
<dbReference type="PROSITE" id="PS00572">
    <property type="entry name" value="GLYCOSYL_HYDROL_F1_1"/>
    <property type="match status" value="1"/>
</dbReference>
<protein>
    <recommendedName>
        <fullName evidence="3 10">Beta-glucosidase</fullName>
        <ecNumber evidence="3 10">3.2.1.21</ecNumber>
    </recommendedName>
</protein>
<evidence type="ECO:0000256" key="4">
    <source>
        <dbReference type="ARBA" id="ARBA00022801"/>
    </source>
</evidence>
<dbReference type="Gene3D" id="3.20.20.80">
    <property type="entry name" value="Glycosidases"/>
    <property type="match status" value="1"/>
</dbReference>
<dbReference type="PANTHER" id="PTHR10353:SF36">
    <property type="entry name" value="LP05116P"/>
    <property type="match status" value="1"/>
</dbReference>
<gene>
    <name evidence="11" type="ORF">GCM10023313_16950</name>
</gene>
<keyword evidence="5" id="KW-0136">Cellulose degradation</keyword>
<evidence type="ECO:0000256" key="1">
    <source>
        <dbReference type="ARBA" id="ARBA00000448"/>
    </source>
</evidence>
<dbReference type="RefSeq" id="WP_345330642.1">
    <property type="nucleotide sequence ID" value="NZ_BAABJI010000002.1"/>
</dbReference>
<comment type="caution">
    <text evidence="11">The sequence shown here is derived from an EMBL/GenBank/DDBJ whole genome shotgun (WGS) entry which is preliminary data.</text>
</comment>
<keyword evidence="6" id="KW-0119">Carbohydrate metabolism</keyword>
<dbReference type="SUPFAM" id="SSF51445">
    <property type="entry name" value="(Trans)glycosidases"/>
    <property type="match status" value="1"/>
</dbReference>
<evidence type="ECO:0000256" key="5">
    <source>
        <dbReference type="ARBA" id="ARBA00023001"/>
    </source>
</evidence>
<keyword evidence="4 10" id="KW-0378">Hydrolase</keyword>
<dbReference type="InterPro" id="IPR001360">
    <property type="entry name" value="Glyco_hydro_1"/>
</dbReference>
<evidence type="ECO:0000256" key="6">
    <source>
        <dbReference type="ARBA" id="ARBA00023277"/>
    </source>
</evidence>
<keyword evidence="7 10" id="KW-0326">Glycosidase</keyword>
<evidence type="ECO:0000313" key="12">
    <source>
        <dbReference type="Proteomes" id="UP001501436"/>
    </source>
</evidence>
<evidence type="ECO:0000256" key="2">
    <source>
        <dbReference type="ARBA" id="ARBA00010838"/>
    </source>
</evidence>
<dbReference type="PANTHER" id="PTHR10353">
    <property type="entry name" value="GLYCOSYL HYDROLASE"/>
    <property type="match status" value="1"/>
</dbReference>
<dbReference type="PRINTS" id="PR00131">
    <property type="entry name" value="GLHYDRLASE1"/>
</dbReference>
<evidence type="ECO:0000313" key="11">
    <source>
        <dbReference type="EMBL" id="GAA4914231.1"/>
    </source>
</evidence>